<organism evidence="2 3">
    <name type="scientific">Bos indicus</name>
    <name type="common">Zebu</name>
    <dbReference type="NCBI Taxonomy" id="9915"/>
    <lineage>
        <taxon>Eukaryota</taxon>
        <taxon>Metazoa</taxon>
        <taxon>Chordata</taxon>
        <taxon>Craniata</taxon>
        <taxon>Vertebrata</taxon>
        <taxon>Euteleostomi</taxon>
        <taxon>Mammalia</taxon>
        <taxon>Eutheria</taxon>
        <taxon>Laurasiatheria</taxon>
        <taxon>Artiodactyla</taxon>
        <taxon>Ruminantia</taxon>
        <taxon>Pecora</taxon>
        <taxon>Bovidae</taxon>
        <taxon>Bovinae</taxon>
        <taxon>Bos</taxon>
    </lineage>
</organism>
<evidence type="ECO:0000256" key="1">
    <source>
        <dbReference type="SAM" id="MobiDB-lite"/>
    </source>
</evidence>
<feature type="region of interest" description="Disordered" evidence="1">
    <location>
        <begin position="1"/>
        <end position="89"/>
    </location>
</feature>
<proteinExistence type="predicted"/>
<dbReference type="Proteomes" id="UP001652663">
    <property type="component" value="Chromosome 8"/>
</dbReference>
<feature type="region of interest" description="Disordered" evidence="1">
    <location>
        <begin position="122"/>
        <end position="166"/>
    </location>
</feature>
<reference evidence="3" key="1">
    <citation type="submission" date="2025-08" db="UniProtKB">
        <authorList>
            <consortium name="RefSeq"/>
        </authorList>
    </citation>
    <scope>IDENTIFICATION</scope>
    <source>
        <tissue evidence="3">Blood</tissue>
    </source>
</reference>
<gene>
    <name evidence="3" type="primary">LOC139184622</name>
</gene>
<name>A0ABM4SU32_BOSIN</name>
<dbReference type="GeneID" id="139184622"/>
<accession>A0ABM4SU32</accession>
<keyword evidence="2" id="KW-1185">Reference proteome</keyword>
<feature type="compositionally biased region" description="Low complexity" evidence="1">
    <location>
        <begin position="38"/>
        <end position="57"/>
    </location>
</feature>
<evidence type="ECO:0000313" key="2">
    <source>
        <dbReference type="Proteomes" id="UP001652663"/>
    </source>
</evidence>
<feature type="compositionally biased region" description="Polar residues" evidence="1">
    <location>
        <begin position="154"/>
        <end position="166"/>
    </location>
</feature>
<sequence>MSGSLRTTGCPDLGTSLSLGLRREQARPRWSKGKHSQTPATPGVAAVAPTTTAPASREPSRPAPAPPTSASAPPPPASAPRPTPSSATLCTSHLPAQLCVLRCSLLAASALLGDALFSATLASPPPPRSPLGPSRRALALSPRGARPTRRSIPSHLSQGSHQRGKI</sequence>
<protein>
    <submittedName>
        <fullName evidence="3">Uncharacterized protein</fullName>
    </submittedName>
</protein>
<feature type="compositionally biased region" description="Pro residues" evidence="1">
    <location>
        <begin position="61"/>
        <end position="83"/>
    </location>
</feature>
<dbReference type="RefSeq" id="XP_070651295.1">
    <property type="nucleotide sequence ID" value="XM_070795194.1"/>
</dbReference>
<evidence type="ECO:0000313" key="3">
    <source>
        <dbReference type="RefSeq" id="XP_070651295.1"/>
    </source>
</evidence>